<accession>A0A2X1NDD0</accession>
<sequence>MIDRVPATIGAMAVSRFTKTLKENNMSPEVCLGTHIKTRELWLTEKQAFRTIKNPASVPSRELFETFPINCYHGGRNECFMMGVTPSDHWYDYDLAGAYTTGLLDILIPDYGNIRLSKIRTITVGM</sequence>
<reference evidence="1 2" key="1">
    <citation type="submission" date="2018-06" db="EMBL/GenBank/DDBJ databases">
        <authorList>
            <consortium name="Pathogen Informatics"/>
            <person name="Doyle S."/>
        </authorList>
    </citation>
    <scope>NUCLEOTIDE SEQUENCE [LARGE SCALE GENOMIC DNA]</scope>
    <source>
        <strain evidence="1 2">NCTC9073</strain>
    </source>
</reference>
<dbReference type="AlphaFoldDB" id="A0A2X1NDD0"/>
<evidence type="ECO:0000313" key="2">
    <source>
        <dbReference type="Proteomes" id="UP000250780"/>
    </source>
</evidence>
<gene>
    <name evidence="1" type="ORF">NCTC9073_06016</name>
</gene>
<keyword evidence="1" id="KW-0239">DNA-directed DNA polymerase</keyword>
<name>A0A2X1NDD0_ECOLX</name>
<protein>
    <submittedName>
        <fullName evidence="1">Putative DNA-directed DNA polymerase</fullName>
    </submittedName>
</protein>
<organism evidence="1 2">
    <name type="scientific">Escherichia coli</name>
    <dbReference type="NCBI Taxonomy" id="562"/>
    <lineage>
        <taxon>Bacteria</taxon>
        <taxon>Pseudomonadati</taxon>
        <taxon>Pseudomonadota</taxon>
        <taxon>Gammaproteobacteria</taxon>
        <taxon>Enterobacterales</taxon>
        <taxon>Enterobacteriaceae</taxon>
        <taxon>Escherichia</taxon>
    </lineage>
</organism>
<dbReference type="Proteomes" id="UP000250780">
    <property type="component" value="Unassembled WGS sequence"/>
</dbReference>
<keyword evidence="1" id="KW-0548">Nucleotidyltransferase</keyword>
<dbReference type="EMBL" id="UASD01000010">
    <property type="protein sequence ID" value="SPX19872.1"/>
    <property type="molecule type" value="Genomic_DNA"/>
</dbReference>
<evidence type="ECO:0000313" key="1">
    <source>
        <dbReference type="EMBL" id="SPX19872.1"/>
    </source>
</evidence>
<dbReference type="GO" id="GO:0003887">
    <property type="term" value="F:DNA-directed DNA polymerase activity"/>
    <property type="evidence" value="ECO:0007669"/>
    <property type="project" value="UniProtKB-KW"/>
</dbReference>
<proteinExistence type="predicted"/>
<keyword evidence="1" id="KW-0808">Transferase</keyword>